<accession>A0ABQ7B311</accession>
<evidence type="ECO:0000313" key="2">
    <source>
        <dbReference type="Proteomes" id="UP000266723"/>
    </source>
</evidence>
<protein>
    <recommendedName>
        <fullName evidence="3">t-SNARE coiled-coil homology domain-containing protein</fullName>
    </recommendedName>
</protein>
<sequence>MDEMKEEIDMIRRQTAIRSKEYPSIDDRTEPSIDTNHASFRERLVTVKLLEEKLDVINFSQDLMKEDISQRLEDISERTHARLGMHQHCIGKIQKRMHANEVAK</sequence>
<reference evidence="1 2" key="1">
    <citation type="journal article" date="2020" name="BMC Genomics">
        <title>Intraspecific diversification of the crop wild relative Brassica cretica Lam. using demographic model selection.</title>
        <authorList>
            <person name="Kioukis A."/>
            <person name="Michalopoulou V.A."/>
            <person name="Briers L."/>
            <person name="Pirintsos S."/>
            <person name="Studholme D.J."/>
            <person name="Pavlidis P."/>
            <person name="Sarris P.F."/>
        </authorList>
    </citation>
    <scope>NUCLEOTIDE SEQUENCE [LARGE SCALE GENOMIC DNA]</scope>
    <source>
        <strain evidence="2">cv. PFS-1207/04</strain>
    </source>
</reference>
<gene>
    <name evidence="1" type="ORF">DY000_02060104</name>
</gene>
<dbReference type="Proteomes" id="UP000266723">
    <property type="component" value="Unassembled WGS sequence"/>
</dbReference>
<evidence type="ECO:0008006" key="3">
    <source>
        <dbReference type="Google" id="ProtNLM"/>
    </source>
</evidence>
<evidence type="ECO:0000313" key="1">
    <source>
        <dbReference type="EMBL" id="KAF3521100.1"/>
    </source>
</evidence>
<comment type="caution">
    <text evidence="1">The sequence shown here is derived from an EMBL/GenBank/DDBJ whole genome shotgun (WGS) entry which is preliminary data.</text>
</comment>
<organism evidence="1 2">
    <name type="scientific">Brassica cretica</name>
    <name type="common">Mustard</name>
    <dbReference type="NCBI Taxonomy" id="69181"/>
    <lineage>
        <taxon>Eukaryota</taxon>
        <taxon>Viridiplantae</taxon>
        <taxon>Streptophyta</taxon>
        <taxon>Embryophyta</taxon>
        <taxon>Tracheophyta</taxon>
        <taxon>Spermatophyta</taxon>
        <taxon>Magnoliopsida</taxon>
        <taxon>eudicotyledons</taxon>
        <taxon>Gunneridae</taxon>
        <taxon>Pentapetalae</taxon>
        <taxon>rosids</taxon>
        <taxon>malvids</taxon>
        <taxon>Brassicales</taxon>
        <taxon>Brassicaceae</taxon>
        <taxon>Brassiceae</taxon>
        <taxon>Brassica</taxon>
    </lineage>
</organism>
<keyword evidence="2" id="KW-1185">Reference proteome</keyword>
<proteinExistence type="predicted"/>
<name>A0ABQ7B311_BRACR</name>
<dbReference type="EMBL" id="QGKV02001556">
    <property type="protein sequence ID" value="KAF3521100.1"/>
    <property type="molecule type" value="Genomic_DNA"/>
</dbReference>